<name>A0AAN7H004_9PEZI</name>
<organism evidence="2 3">
    <name type="scientific">Podospora fimiseda</name>
    <dbReference type="NCBI Taxonomy" id="252190"/>
    <lineage>
        <taxon>Eukaryota</taxon>
        <taxon>Fungi</taxon>
        <taxon>Dikarya</taxon>
        <taxon>Ascomycota</taxon>
        <taxon>Pezizomycotina</taxon>
        <taxon>Sordariomycetes</taxon>
        <taxon>Sordariomycetidae</taxon>
        <taxon>Sordariales</taxon>
        <taxon>Podosporaceae</taxon>
        <taxon>Podospora</taxon>
    </lineage>
</organism>
<keyword evidence="1" id="KW-1133">Transmembrane helix</keyword>
<gene>
    <name evidence="2" type="ORF">QBC38DRAFT_485328</name>
</gene>
<sequence>MDRNAPLPVPNREGSPLLPNHYAWLSSIEHNMNNAHINSDTASTVPDGEAIWRTFEVHRRSAAEYLDEYLRYNEEVSIDEPEIAPTEEDPATVTDSVQAYAPKTPDVVQARLKVSGDMALSDLLVMEDIVSYVRDVILRSEKRISKTAAIVAIICTIGALTIPSKFWAVISAFGAIMGFLAMGTPWAWRKFQERELLKTYNRLRDLRVAMEETDGQSIERDRAVLDERGFRTLSWTLETFWVKRVG</sequence>
<reference evidence="2" key="2">
    <citation type="submission" date="2023-05" db="EMBL/GenBank/DDBJ databases">
        <authorList>
            <consortium name="Lawrence Berkeley National Laboratory"/>
            <person name="Steindorff A."/>
            <person name="Hensen N."/>
            <person name="Bonometti L."/>
            <person name="Westerberg I."/>
            <person name="Brannstrom I.O."/>
            <person name="Guillou S."/>
            <person name="Cros-Aarteil S."/>
            <person name="Calhoun S."/>
            <person name="Haridas S."/>
            <person name="Kuo A."/>
            <person name="Mondo S."/>
            <person name="Pangilinan J."/>
            <person name="Riley R."/>
            <person name="Labutti K."/>
            <person name="Andreopoulos B."/>
            <person name="Lipzen A."/>
            <person name="Chen C."/>
            <person name="Yanf M."/>
            <person name="Daum C."/>
            <person name="Ng V."/>
            <person name="Clum A."/>
            <person name="Ohm R."/>
            <person name="Martin F."/>
            <person name="Silar P."/>
            <person name="Natvig D."/>
            <person name="Lalanne C."/>
            <person name="Gautier V."/>
            <person name="Ament-Velasquez S.L."/>
            <person name="Kruys A."/>
            <person name="Hutchinson M.I."/>
            <person name="Powell A.J."/>
            <person name="Barry K."/>
            <person name="Miller A.N."/>
            <person name="Grigoriev I.V."/>
            <person name="Debuchy R."/>
            <person name="Gladieux P."/>
            <person name="Thoren M.H."/>
            <person name="Johannesson H."/>
        </authorList>
    </citation>
    <scope>NUCLEOTIDE SEQUENCE</scope>
    <source>
        <strain evidence="2">CBS 990.96</strain>
    </source>
</reference>
<evidence type="ECO:0000313" key="3">
    <source>
        <dbReference type="Proteomes" id="UP001301958"/>
    </source>
</evidence>
<evidence type="ECO:0000313" key="2">
    <source>
        <dbReference type="EMBL" id="KAK4224539.1"/>
    </source>
</evidence>
<protein>
    <submittedName>
        <fullName evidence="2">Uncharacterized protein</fullName>
    </submittedName>
</protein>
<dbReference type="EMBL" id="MU865390">
    <property type="protein sequence ID" value="KAK4224539.1"/>
    <property type="molecule type" value="Genomic_DNA"/>
</dbReference>
<feature type="transmembrane region" description="Helical" evidence="1">
    <location>
        <begin position="168"/>
        <end position="188"/>
    </location>
</feature>
<dbReference type="Proteomes" id="UP001301958">
    <property type="component" value="Unassembled WGS sequence"/>
</dbReference>
<feature type="transmembrane region" description="Helical" evidence="1">
    <location>
        <begin position="144"/>
        <end position="162"/>
    </location>
</feature>
<evidence type="ECO:0000256" key="1">
    <source>
        <dbReference type="SAM" id="Phobius"/>
    </source>
</evidence>
<keyword evidence="1" id="KW-0472">Membrane</keyword>
<comment type="caution">
    <text evidence="2">The sequence shown here is derived from an EMBL/GenBank/DDBJ whole genome shotgun (WGS) entry which is preliminary data.</text>
</comment>
<dbReference type="AlphaFoldDB" id="A0AAN7H004"/>
<keyword evidence="3" id="KW-1185">Reference proteome</keyword>
<reference evidence="2" key="1">
    <citation type="journal article" date="2023" name="Mol. Phylogenet. Evol.">
        <title>Genome-scale phylogeny and comparative genomics of the fungal order Sordariales.</title>
        <authorList>
            <person name="Hensen N."/>
            <person name="Bonometti L."/>
            <person name="Westerberg I."/>
            <person name="Brannstrom I.O."/>
            <person name="Guillou S."/>
            <person name="Cros-Aarteil S."/>
            <person name="Calhoun S."/>
            <person name="Haridas S."/>
            <person name="Kuo A."/>
            <person name="Mondo S."/>
            <person name="Pangilinan J."/>
            <person name="Riley R."/>
            <person name="LaButti K."/>
            <person name="Andreopoulos B."/>
            <person name="Lipzen A."/>
            <person name="Chen C."/>
            <person name="Yan M."/>
            <person name="Daum C."/>
            <person name="Ng V."/>
            <person name="Clum A."/>
            <person name="Steindorff A."/>
            <person name="Ohm R.A."/>
            <person name="Martin F."/>
            <person name="Silar P."/>
            <person name="Natvig D.O."/>
            <person name="Lalanne C."/>
            <person name="Gautier V."/>
            <person name="Ament-Velasquez S.L."/>
            <person name="Kruys A."/>
            <person name="Hutchinson M.I."/>
            <person name="Powell A.J."/>
            <person name="Barry K."/>
            <person name="Miller A.N."/>
            <person name="Grigoriev I.V."/>
            <person name="Debuchy R."/>
            <person name="Gladieux P."/>
            <person name="Hiltunen Thoren M."/>
            <person name="Johannesson H."/>
        </authorList>
    </citation>
    <scope>NUCLEOTIDE SEQUENCE</scope>
    <source>
        <strain evidence="2">CBS 990.96</strain>
    </source>
</reference>
<keyword evidence="1" id="KW-0812">Transmembrane</keyword>
<accession>A0AAN7H004</accession>
<proteinExistence type="predicted"/>